<keyword evidence="3" id="KW-1185">Reference proteome</keyword>
<dbReference type="AlphaFoldDB" id="A0A518HJJ1"/>
<organism evidence="2 3">
    <name type="scientific">Stieleria neptunia</name>
    <dbReference type="NCBI Taxonomy" id="2527979"/>
    <lineage>
        <taxon>Bacteria</taxon>
        <taxon>Pseudomonadati</taxon>
        <taxon>Planctomycetota</taxon>
        <taxon>Planctomycetia</taxon>
        <taxon>Pirellulales</taxon>
        <taxon>Pirellulaceae</taxon>
        <taxon>Stieleria</taxon>
    </lineage>
</organism>
<dbReference type="RefSeq" id="WP_145384810.1">
    <property type="nucleotide sequence ID" value="NZ_CP037423.1"/>
</dbReference>
<gene>
    <name evidence="2" type="ORF">Enr13x_08620</name>
</gene>
<evidence type="ECO:0000313" key="3">
    <source>
        <dbReference type="Proteomes" id="UP000319004"/>
    </source>
</evidence>
<protein>
    <submittedName>
        <fullName evidence="2">Uncharacterized protein</fullName>
    </submittedName>
</protein>
<name>A0A518HJJ1_9BACT</name>
<evidence type="ECO:0000313" key="2">
    <source>
        <dbReference type="EMBL" id="QDV41024.1"/>
    </source>
</evidence>
<proteinExistence type="predicted"/>
<evidence type="ECO:0000256" key="1">
    <source>
        <dbReference type="SAM" id="MobiDB-lite"/>
    </source>
</evidence>
<dbReference type="OrthoDB" id="256696at2"/>
<feature type="region of interest" description="Disordered" evidence="1">
    <location>
        <begin position="1"/>
        <end position="20"/>
    </location>
</feature>
<accession>A0A518HJJ1</accession>
<dbReference type="EMBL" id="CP037423">
    <property type="protein sequence ID" value="QDV41024.1"/>
    <property type="molecule type" value="Genomic_DNA"/>
</dbReference>
<reference evidence="2 3" key="1">
    <citation type="submission" date="2019-03" db="EMBL/GenBank/DDBJ databases">
        <title>Deep-cultivation of Planctomycetes and their phenomic and genomic characterization uncovers novel biology.</title>
        <authorList>
            <person name="Wiegand S."/>
            <person name="Jogler M."/>
            <person name="Boedeker C."/>
            <person name="Pinto D."/>
            <person name="Vollmers J."/>
            <person name="Rivas-Marin E."/>
            <person name="Kohn T."/>
            <person name="Peeters S.H."/>
            <person name="Heuer A."/>
            <person name="Rast P."/>
            <person name="Oberbeckmann S."/>
            <person name="Bunk B."/>
            <person name="Jeske O."/>
            <person name="Meyerdierks A."/>
            <person name="Storesund J.E."/>
            <person name="Kallscheuer N."/>
            <person name="Luecker S."/>
            <person name="Lage O.M."/>
            <person name="Pohl T."/>
            <person name="Merkel B.J."/>
            <person name="Hornburger P."/>
            <person name="Mueller R.-W."/>
            <person name="Bruemmer F."/>
            <person name="Labrenz M."/>
            <person name="Spormann A.M."/>
            <person name="Op den Camp H."/>
            <person name="Overmann J."/>
            <person name="Amann R."/>
            <person name="Jetten M.S.M."/>
            <person name="Mascher T."/>
            <person name="Medema M.H."/>
            <person name="Devos D.P."/>
            <person name="Kaster A.-K."/>
            <person name="Ovreas L."/>
            <person name="Rohde M."/>
            <person name="Galperin M.Y."/>
            <person name="Jogler C."/>
        </authorList>
    </citation>
    <scope>NUCLEOTIDE SEQUENCE [LARGE SCALE GENOMIC DNA]</scope>
    <source>
        <strain evidence="2 3">Enr13</strain>
    </source>
</reference>
<sequence>MKFDSDHLGPQGTDADDKDDAGSRYADVKAALFHNAYYLTWGDQGEPELPCYAVTLGRILRGILPRGLPWQLKAAAERTVDSGADLRWGTDRRGFRRLLHPNGVCLFGRWIIDAESDFSGYFRPGSEALIVARYSTCCTESRRGYTRSLSLVGKLYPTTDPDHADPLRTANFITQEDLGGERTLYINDAELRNAPDVTPWRRGWGTPILLISGLLFKFVDVEPAIRQLHSIAELGKPADEPTRTPAFMRLTVPADQPRIEGDGLDFRDEILEQLYDRGNSASTGRKLIFNIDVTNQGKRRGLLRQRWRFDNWQRIGRIEFDEAVASYNGDFVVHFHHPAWRTDRNDPNTTRRAAPPTR</sequence>
<dbReference type="Proteomes" id="UP000319004">
    <property type="component" value="Chromosome"/>
</dbReference>
<dbReference type="KEGG" id="snep:Enr13x_08620"/>